<reference evidence="1 2" key="1">
    <citation type="journal article" date="2014" name="Nat. Commun.">
        <title>Multiple recent horizontal transfers of a large genomic region in cheese making fungi.</title>
        <authorList>
            <person name="Cheeseman K."/>
            <person name="Ropars J."/>
            <person name="Renault P."/>
            <person name="Dupont J."/>
            <person name="Gouzy J."/>
            <person name="Branca A."/>
            <person name="Abraham A.L."/>
            <person name="Ceppi M."/>
            <person name="Conseiller E."/>
            <person name="Debuchy R."/>
            <person name="Malagnac F."/>
            <person name="Goarin A."/>
            <person name="Silar P."/>
            <person name="Lacoste S."/>
            <person name="Sallet E."/>
            <person name="Bensimon A."/>
            <person name="Giraud T."/>
            <person name="Brygoo Y."/>
        </authorList>
    </citation>
    <scope>NUCLEOTIDE SEQUENCE [LARGE SCALE GENOMIC DNA]</scope>
    <source>
        <strain evidence="2">FM 013</strain>
    </source>
</reference>
<proteinExistence type="predicted"/>
<evidence type="ECO:0000313" key="1">
    <source>
        <dbReference type="EMBL" id="CRL31348.1"/>
    </source>
</evidence>
<organism evidence="1 2">
    <name type="scientific">Penicillium camemberti (strain FM 013)</name>
    <dbReference type="NCBI Taxonomy" id="1429867"/>
    <lineage>
        <taxon>Eukaryota</taxon>
        <taxon>Fungi</taxon>
        <taxon>Dikarya</taxon>
        <taxon>Ascomycota</taxon>
        <taxon>Pezizomycotina</taxon>
        <taxon>Eurotiomycetes</taxon>
        <taxon>Eurotiomycetidae</taxon>
        <taxon>Eurotiales</taxon>
        <taxon>Aspergillaceae</taxon>
        <taxon>Penicillium</taxon>
    </lineage>
</organism>
<sequence>MLYQFATNFDLRYKELGIIKEYLSQGEAALLDQTRRSLLQLEVLEPISNNEEED</sequence>
<evidence type="ECO:0000313" key="2">
    <source>
        <dbReference type="Proteomes" id="UP000053732"/>
    </source>
</evidence>
<dbReference type="AlphaFoldDB" id="A0A0G4PYA5"/>
<gene>
    <name evidence="1" type="ORF">PCAMFM013_S127g000003</name>
</gene>
<dbReference type="Proteomes" id="UP000053732">
    <property type="component" value="Unassembled WGS sequence"/>
</dbReference>
<protein>
    <submittedName>
        <fullName evidence="1">Str. FM013</fullName>
    </submittedName>
</protein>
<name>A0A0G4PYA5_PENC3</name>
<accession>A0A0G4PYA5</accession>
<keyword evidence="2" id="KW-1185">Reference proteome</keyword>
<dbReference type="EMBL" id="HG793258">
    <property type="protein sequence ID" value="CRL31348.1"/>
    <property type="molecule type" value="Genomic_DNA"/>
</dbReference>